<organism evidence="6 7">
    <name type="scientific">Micromonospora taraxaci</name>
    <dbReference type="NCBI Taxonomy" id="1316803"/>
    <lineage>
        <taxon>Bacteria</taxon>
        <taxon>Bacillati</taxon>
        <taxon>Actinomycetota</taxon>
        <taxon>Actinomycetes</taxon>
        <taxon>Micromonosporales</taxon>
        <taxon>Micromonosporaceae</taxon>
        <taxon>Micromonospora</taxon>
    </lineage>
</organism>
<reference evidence="6 7" key="1">
    <citation type="submission" date="2019-06" db="EMBL/GenBank/DDBJ databases">
        <title>Sequencing the genomes of 1000 actinobacteria strains.</title>
        <authorList>
            <person name="Klenk H.-P."/>
        </authorList>
    </citation>
    <scope>NUCLEOTIDE SEQUENCE [LARGE SCALE GENOMIC DNA]</scope>
    <source>
        <strain evidence="6 7">DSM 45885</strain>
    </source>
</reference>
<evidence type="ECO:0000313" key="6">
    <source>
        <dbReference type="EMBL" id="TWG17306.1"/>
    </source>
</evidence>
<sequence>MRRRTILQWPLLAGAAGALPILTASPALAVETRPCLLVSGTDFDKLRGRAATEPWKSWRSAAISRAGWEYVANPDASARSKRIAEIASYSSLAYILDAGENAPVHAQKVLQMVGRLRQEISTPGVINKTQWGGTVPQANALFHLVLGLDVVYAALTSSERATAETQLGEIAAIFADFASFPSWTAAPIGAYGTWLAYRVTGGGDTADLAALGRTIGELEKHLQSVMGKSGAYLAAPTYVGHRLGSPGDRDPKSYFVDVLSREPTLYSGVPGYRNYYQDPHYQKAIEFYAGYLTTPVTRRLPRRRLTAEANVTVRGGKYAGDPGESGGLLHAKVDEPDFTRECYLRFDLGDLTADQVVTVRLRLYVKEVGADGCRLEVSQVGDVWPENVSWSGRPAAKALLGTWIPRTRFVAELDVTTAVRDALTTGSRKFSVGIRSTVAGAERFAQLFSRQPNTPDEANSVPRLLVNTTTDVVARDEYTFGDSATIGGAVSRSARTYSAYRFSTAAGSNAAWSLNRVTIAPLPMMTTYALTAQAPSPTVAVPSRVFPDAGAWFLQNSHDQRALAGALWNAVKDGGHQHRDTNSLHLAAYGEHVLRNSGYNGYPHPAVGFTYAQIRDLAVLSNTGLIGYEPSFADFAPPSLNNHVRTYGAGIVEDLMWGGIDYATGDSGGALPNGRHRRSLVFVHPNTGTQGYWTVFDEFTEVSGAGPVGLAWHPNSASDPAADPAMADYTFPVDVDPCTDTGVKLTAFLATPPSQVHVKSGPLADWTDGHLGRYLYVTYPLDAAARKNAVTVLFPSDDVHPKAAMSRVGGTGYSGASITHTSGHTDYAIESNGSPEITIGNVTWQGWAAWYRTTGGAAADTVDVTNYLVRKGRTLRWREYGFETDSYVSILAKGRGGQLLNTTGRDITVTFHHPGLSLVRFGGKPAASPASGSGWRSVIVPTGRVVFELVTT</sequence>
<feature type="chain" id="PRO_5021745158" evidence="4">
    <location>
        <begin position="30"/>
        <end position="952"/>
    </location>
</feature>
<comment type="subcellular location">
    <subcellularLocation>
        <location evidence="1">Secreted</location>
    </subcellularLocation>
</comment>
<dbReference type="InterPro" id="IPR055372">
    <property type="entry name" value="CBM96"/>
</dbReference>
<dbReference type="RefSeq" id="WP_145780270.1">
    <property type="nucleotide sequence ID" value="NZ_VIWZ01000001.1"/>
</dbReference>
<dbReference type="OrthoDB" id="1550464at2"/>
<dbReference type="Proteomes" id="UP000317685">
    <property type="component" value="Unassembled WGS sequence"/>
</dbReference>
<proteinExistence type="predicted"/>
<keyword evidence="7" id="KW-1185">Reference proteome</keyword>
<dbReference type="GO" id="GO:0005576">
    <property type="term" value="C:extracellular region"/>
    <property type="evidence" value="ECO:0007669"/>
    <property type="project" value="UniProtKB-SubCell"/>
</dbReference>
<accession>A0A561W0B7</accession>
<evidence type="ECO:0000313" key="7">
    <source>
        <dbReference type="Proteomes" id="UP000317685"/>
    </source>
</evidence>
<evidence type="ECO:0000256" key="3">
    <source>
        <dbReference type="ARBA" id="ARBA00022729"/>
    </source>
</evidence>
<evidence type="ECO:0000256" key="1">
    <source>
        <dbReference type="ARBA" id="ARBA00004613"/>
    </source>
</evidence>
<dbReference type="AlphaFoldDB" id="A0A561W0B7"/>
<keyword evidence="3 4" id="KW-0732">Signal</keyword>
<protein>
    <submittedName>
        <fullName evidence="6">Heparinase II/III-like protein</fullName>
    </submittedName>
</protein>
<evidence type="ECO:0000256" key="2">
    <source>
        <dbReference type="ARBA" id="ARBA00022525"/>
    </source>
</evidence>
<feature type="signal peptide" evidence="4">
    <location>
        <begin position="1"/>
        <end position="29"/>
    </location>
</feature>
<comment type="caution">
    <text evidence="6">The sequence shown here is derived from an EMBL/GenBank/DDBJ whole genome shotgun (WGS) entry which is preliminary data.</text>
</comment>
<keyword evidence="2" id="KW-0964">Secreted</keyword>
<dbReference type="Pfam" id="PF24517">
    <property type="entry name" value="CBM96"/>
    <property type="match status" value="1"/>
</dbReference>
<dbReference type="Gene3D" id="2.70.98.70">
    <property type="match status" value="1"/>
</dbReference>
<dbReference type="NCBIfam" id="NF033679">
    <property type="entry name" value="DNRLRE_dom"/>
    <property type="match status" value="1"/>
</dbReference>
<dbReference type="Gene3D" id="1.50.10.100">
    <property type="entry name" value="Chondroitin AC/alginate lyase"/>
    <property type="match status" value="1"/>
</dbReference>
<dbReference type="GeneID" id="300128219"/>
<evidence type="ECO:0000256" key="4">
    <source>
        <dbReference type="SAM" id="SignalP"/>
    </source>
</evidence>
<gene>
    <name evidence="6" type="ORF">FHU34_112647</name>
</gene>
<dbReference type="InterPro" id="IPR008929">
    <property type="entry name" value="Chondroitin_lyas"/>
</dbReference>
<dbReference type="EMBL" id="VIWZ01000001">
    <property type="protein sequence ID" value="TWG17306.1"/>
    <property type="molecule type" value="Genomic_DNA"/>
</dbReference>
<name>A0A561W0B7_9ACTN</name>
<feature type="domain" description="Carbohydrate-binding module family 96" evidence="5">
    <location>
        <begin position="304"/>
        <end position="450"/>
    </location>
</feature>
<evidence type="ECO:0000259" key="5">
    <source>
        <dbReference type="Pfam" id="PF24517"/>
    </source>
</evidence>